<sequence>MCRSTDYHGFTNSIPRTRLKTRIFAVRFSGLDTRKSLPNSLTLIFLPRINDNELEVDGSKIRPDSPAFVSLHRGVVESEDGEVLYGSRDRVSVGDGVRFEVYLREEKVLKGSFWRDYGDEWRLECKCVLESEISAAGVDSVEAEVRVVAEGHVAMCERVAMVAKRKHGFCNGLEEIPEEIEVDDDDDDEEECMCGCDCSSGEMESGSDGGDWRSEMDYDEMDVEGVKWAVDVGFWVMCLGVGFLVSKASSKTLRRRRIV</sequence>
<dbReference type="PANTHER" id="PTHR37244:SF1">
    <property type="entry name" value="NADP-SPECIFIC GLUTAMATE DEHYDROGENASE"/>
    <property type="match status" value="1"/>
</dbReference>
<protein>
    <submittedName>
        <fullName evidence="1">Uncharacterized protein</fullName>
    </submittedName>
</protein>
<proteinExistence type="predicted"/>
<evidence type="ECO:0000313" key="1">
    <source>
        <dbReference type="EMBL" id="KAF4389416.1"/>
    </source>
</evidence>
<evidence type="ECO:0000313" key="2">
    <source>
        <dbReference type="Proteomes" id="UP000583929"/>
    </source>
</evidence>
<reference evidence="1 2" key="1">
    <citation type="journal article" date="2020" name="bioRxiv">
        <title>Sequence and annotation of 42 cannabis genomes reveals extensive copy number variation in cannabinoid synthesis and pathogen resistance genes.</title>
        <authorList>
            <person name="Mckernan K.J."/>
            <person name="Helbert Y."/>
            <person name="Kane L.T."/>
            <person name="Ebling H."/>
            <person name="Zhang L."/>
            <person name="Liu B."/>
            <person name="Eaton Z."/>
            <person name="Mclaughlin S."/>
            <person name="Kingan S."/>
            <person name="Baybayan P."/>
            <person name="Concepcion G."/>
            <person name="Jordan M."/>
            <person name="Riva A."/>
            <person name="Barbazuk W."/>
            <person name="Harkins T."/>
        </authorList>
    </citation>
    <scope>NUCLEOTIDE SEQUENCE [LARGE SCALE GENOMIC DNA]</scope>
    <source>
        <strain evidence="2">cv. Jamaican Lion 4</strain>
        <tissue evidence="1">Leaf</tissue>
    </source>
</reference>
<organism evidence="1 2">
    <name type="scientific">Cannabis sativa</name>
    <name type="common">Hemp</name>
    <name type="synonym">Marijuana</name>
    <dbReference type="NCBI Taxonomy" id="3483"/>
    <lineage>
        <taxon>Eukaryota</taxon>
        <taxon>Viridiplantae</taxon>
        <taxon>Streptophyta</taxon>
        <taxon>Embryophyta</taxon>
        <taxon>Tracheophyta</taxon>
        <taxon>Spermatophyta</taxon>
        <taxon>Magnoliopsida</taxon>
        <taxon>eudicotyledons</taxon>
        <taxon>Gunneridae</taxon>
        <taxon>Pentapetalae</taxon>
        <taxon>rosids</taxon>
        <taxon>fabids</taxon>
        <taxon>Rosales</taxon>
        <taxon>Cannabaceae</taxon>
        <taxon>Cannabis</taxon>
    </lineage>
</organism>
<dbReference type="EMBL" id="JAATIQ010000067">
    <property type="protein sequence ID" value="KAF4389416.1"/>
    <property type="molecule type" value="Genomic_DNA"/>
</dbReference>
<accession>A0A7J6H2F9</accession>
<gene>
    <name evidence="1" type="ORF">G4B88_006475</name>
</gene>
<comment type="caution">
    <text evidence="1">The sequence shown here is derived from an EMBL/GenBank/DDBJ whole genome shotgun (WGS) entry which is preliminary data.</text>
</comment>
<dbReference type="AlphaFoldDB" id="A0A7J6H2F9"/>
<keyword evidence="2" id="KW-1185">Reference proteome</keyword>
<name>A0A7J6H2F9_CANSA</name>
<dbReference type="Proteomes" id="UP000583929">
    <property type="component" value="Unassembled WGS sequence"/>
</dbReference>
<dbReference type="PANTHER" id="PTHR37244">
    <property type="entry name" value="NADP-SPECIFIC GLUTAMATE DEHYDROGENASE"/>
    <property type="match status" value="1"/>
</dbReference>